<dbReference type="EMBL" id="JAGPXD010000001">
    <property type="protein sequence ID" value="KAH7375551.1"/>
    <property type="molecule type" value="Genomic_DNA"/>
</dbReference>
<protein>
    <submittedName>
        <fullName evidence="2">Uncharacterized protein</fullName>
    </submittedName>
</protein>
<proteinExistence type="predicted"/>
<accession>A0A8K0TV56</accession>
<gene>
    <name evidence="2" type="ORF">B0T11DRAFT_10387</name>
</gene>
<name>A0A8K0TV56_9PEZI</name>
<evidence type="ECO:0000313" key="3">
    <source>
        <dbReference type="Proteomes" id="UP000813385"/>
    </source>
</evidence>
<dbReference type="OrthoDB" id="2446291at2759"/>
<feature type="compositionally biased region" description="Polar residues" evidence="1">
    <location>
        <begin position="64"/>
        <end position="73"/>
    </location>
</feature>
<keyword evidence="3" id="KW-1185">Reference proteome</keyword>
<evidence type="ECO:0000313" key="2">
    <source>
        <dbReference type="EMBL" id="KAH7375551.1"/>
    </source>
</evidence>
<sequence length="331" mass="35860">MFAQYHDVSRKRLRDDELENLVCGFGEHRNKRLALPVRTLPNSQNRPSPSPFPSAGTHDANAAGSDQDQTMGHQATWPPSPPSDEADMDMAMDLASPPQETQTFQSFTVDHTFPVTVVTEHSHTGRVPTPIQPSFSAQVRGNGQWGGAGYNSTATQMNGVVNMGHVHSGAVQDRAVPRTMQGSEAWPADVSRRIPSPIMEGDGLSGIASPSMSVDSEHIAGCHDHACEATVDDSMADSSVFSPSFPNKHPRQPGNYEPYDPDDSLPPLVQTTSAPATPVPGRSPGHIRSRHTLNNWTLQPGMKKSFSMGFRADCDKCRAKVPGHFNHIIIS</sequence>
<feature type="region of interest" description="Disordered" evidence="1">
    <location>
        <begin position="238"/>
        <end position="289"/>
    </location>
</feature>
<organism evidence="2 3">
    <name type="scientific">Plectosphaerella cucumerina</name>
    <dbReference type="NCBI Taxonomy" id="40658"/>
    <lineage>
        <taxon>Eukaryota</taxon>
        <taxon>Fungi</taxon>
        <taxon>Dikarya</taxon>
        <taxon>Ascomycota</taxon>
        <taxon>Pezizomycotina</taxon>
        <taxon>Sordariomycetes</taxon>
        <taxon>Hypocreomycetidae</taxon>
        <taxon>Glomerellales</taxon>
        <taxon>Plectosphaerellaceae</taxon>
        <taxon>Plectosphaerella</taxon>
    </lineage>
</organism>
<feature type="region of interest" description="Disordered" evidence="1">
    <location>
        <begin position="35"/>
        <end position="89"/>
    </location>
</feature>
<dbReference type="AlphaFoldDB" id="A0A8K0TV56"/>
<evidence type="ECO:0000256" key="1">
    <source>
        <dbReference type="SAM" id="MobiDB-lite"/>
    </source>
</evidence>
<reference evidence="2" key="1">
    <citation type="journal article" date="2021" name="Nat. Commun.">
        <title>Genetic determinants of endophytism in the Arabidopsis root mycobiome.</title>
        <authorList>
            <person name="Mesny F."/>
            <person name="Miyauchi S."/>
            <person name="Thiergart T."/>
            <person name="Pickel B."/>
            <person name="Atanasova L."/>
            <person name="Karlsson M."/>
            <person name="Huettel B."/>
            <person name="Barry K.W."/>
            <person name="Haridas S."/>
            <person name="Chen C."/>
            <person name="Bauer D."/>
            <person name="Andreopoulos W."/>
            <person name="Pangilinan J."/>
            <person name="LaButti K."/>
            <person name="Riley R."/>
            <person name="Lipzen A."/>
            <person name="Clum A."/>
            <person name="Drula E."/>
            <person name="Henrissat B."/>
            <person name="Kohler A."/>
            <person name="Grigoriev I.V."/>
            <person name="Martin F.M."/>
            <person name="Hacquard S."/>
        </authorList>
    </citation>
    <scope>NUCLEOTIDE SEQUENCE</scope>
    <source>
        <strain evidence="2">MPI-CAGE-AT-0016</strain>
    </source>
</reference>
<dbReference type="Proteomes" id="UP000813385">
    <property type="component" value="Unassembled WGS sequence"/>
</dbReference>
<comment type="caution">
    <text evidence="2">The sequence shown here is derived from an EMBL/GenBank/DDBJ whole genome shotgun (WGS) entry which is preliminary data.</text>
</comment>